<name>A0ABU7KAG0_9ACTN</name>
<evidence type="ECO:0000313" key="2">
    <source>
        <dbReference type="Proteomes" id="UP001356095"/>
    </source>
</evidence>
<gene>
    <name evidence="1" type="ORF">Q8791_18580</name>
</gene>
<sequence>MAWNDEELDRIGAADELRITPEHADGSPARTTPIWVVQVGDDLYVRSYRGHAGKWFAAAESSGRGHIESGGVDKDVVFGAETEPDVLGRIDAAYEDKYGRYSRAYVDPMVAPTARGATLRLVPR</sequence>
<dbReference type="RefSeq" id="WP_330093001.1">
    <property type="nucleotide sequence ID" value="NZ_JAUZMY010000018.1"/>
</dbReference>
<accession>A0ABU7KAG0</accession>
<proteinExistence type="predicted"/>
<dbReference type="Proteomes" id="UP001356095">
    <property type="component" value="Unassembled WGS sequence"/>
</dbReference>
<keyword evidence="2" id="KW-1185">Reference proteome</keyword>
<reference evidence="1 2" key="1">
    <citation type="submission" date="2023-08" db="EMBL/GenBank/DDBJ databases">
        <authorList>
            <person name="Girao M."/>
            <person name="Carvalho M.F."/>
        </authorList>
    </citation>
    <scope>NUCLEOTIDE SEQUENCE [LARGE SCALE GENOMIC DNA]</scope>
    <source>
        <strain evidence="1 2">CT-R113</strain>
    </source>
</reference>
<evidence type="ECO:0000313" key="1">
    <source>
        <dbReference type="EMBL" id="MEE2039225.1"/>
    </source>
</evidence>
<dbReference type="Pfam" id="PF10012">
    <property type="entry name" value="DUF2255"/>
    <property type="match status" value="1"/>
</dbReference>
<comment type="caution">
    <text evidence="1">The sequence shown here is derived from an EMBL/GenBank/DDBJ whole genome shotgun (WGS) entry which is preliminary data.</text>
</comment>
<organism evidence="1 2">
    <name type="scientific">Nocardiopsis codii</name>
    <dbReference type="NCBI Taxonomy" id="3065942"/>
    <lineage>
        <taxon>Bacteria</taxon>
        <taxon>Bacillati</taxon>
        <taxon>Actinomycetota</taxon>
        <taxon>Actinomycetes</taxon>
        <taxon>Streptosporangiales</taxon>
        <taxon>Nocardiopsidaceae</taxon>
        <taxon>Nocardiopsis</taxon>
    </lineage>
</organism>
<protein>
    <submittedName>
        <fullName evidence="1">DUF2255 family protein</fullName>
    </submittedName>
</protein>
<dbReference type="EMBL" id="JAUZMY010000018">
    <property type="protein sequence ID" value="MEE2039225.1"/>
    <property type="molecule type" value="Genomic_DNA"/>
</dbReference>
<dbReference type="InterPro" id="IPR016888">
    <property type="entry name" value="UCP028498"/>
</dbReference>